<accession>A0A6M3ZYR9</accession>
<dbReference type="GO" id="GO:0046943">
    <property type="term" value="F:carboxylic acid transmembrane transporter activity"/>
    <property type="evidence" value="ECO:0007669"/>
    <property type="project" value="TreeGrafter"/>
</dbReference>
<protein>
    <submittedName>
        <fullName evidence="7">MFS transporter</fullName>
    </submittedName>
</protein>
<feature type="transmembrane region" description="Helical" evidence="5">
    <location>
        <begin position="351"/>
        <end position="370"/>
    </location>
</feature>
<dbReference type="CDD" id="cd17371">
    <property type="entry name" value="MFS_MucK"/>
    <property type="match status" value="1"/>
</dbReference>
<dbReference type="GO" id="GO:0005886">
    <property type="term" value="C:plasma membrane"/>
    <property type="evidence" value="ECO:0007669"/>
    <property type="project" value="TreeGrafter"/>
</dbReference>
<gene>
    <name evidence="7" type="ORF">C798_26205</name>
</gene>
<dbReference type="PROSITE" id="PS00216">
    <property type="entry name" value="SUGAR_TRANSPORT_1"/>
    <property type="match status" value="1"/>
</dbReference>
<evidence type="ECO:0000259" key="6">
    <source>
        <dbReference type="PROSITE" id="PS50850"/>
    </source>
</evidence>
<dbReference type="SUPFAM" id="SSF103473">
    <property type="entry name" value="MFS general substrate transporter"/>
    <property type="match status" value="1"/>
</dbReference>
<dbReference type="PROSITE" id="PS50850">
    <property type="entry name" value="MFS"/>
    <property type="match status" value="1"/>
</dbReference>
<evidence type="ECO:0000256" key="3">
    <source>
        <dbReference type="ARBA" id="ARBA00022989"/>
    </source>
</evidence>
<feature type="transmembrane region" description="Helical" evidence="5">
    <location>
        <begin position="293"/>
        <end position="310"/>
    </location>
</feature>
<keyword evidence="4 5" id="KW-0472">Membrane</keyword>
<dbReference type="Gene3D" id="1.20.1250.20">
    <property type="entry name" value="MFS general substrate transporter like domains"/>
    <property type="match status" value="2"/>
</dbReference>
<name>A0A6M3ZYR9_9BURK</name>
<feature type="transmembrane region" description="Helical" evidence="5">
    <location>
        <begin position="145"/>
        <end position="164"/>
    </location>
</feature>
<dbReference type="PROSITE" id="PS00217">
    <property type="entry name" value="SUGAR_TRANSPORT_2"/>
    <property type="match status" value="1"/>
</dbReference>
<dbReference type="InterPro" id="IPR005829">
    <property type="entry name" value="Sugar_transporter_CS"/>
</dbReference>
<dbReference type="Pfam" id="PF07690">
    <property type="entry name" value="MFS_1"/>
    <property type="match status" value="1"/>
</dbReference>
<feature type="transmembrane region" description="Helical" evidence="5">
    <location>
        <begin position="222"/>
        <end position="243"/>
    </location>
</feature>
<evidence type="ECO:0000256" key="1">
    <source>
        <dbReference type="ARBA" id="ARBA00004141"/>
    </source>
</evidence>
<comment type="subcellular location">
    <subcellularLocation>
        <location evidence="1">Membrane</location>
        <topology evidence="1">Multi-pass membrane protein</topology>
    </subcellularLocation>
</comment>
<organism evidence="7 8">
    <name type="scientific">Herbaspirillum rubrisubalbicans Os34</name>
    <dbReference type="NCBI Taxonomy" id="1235827"/>
    <lineage>
        <taxon>Bacteria</taxon>
        <taxon>Pseudomonadati</taxon>
        <taxon>Pseudomonadota</taxon>
        <taxon>Betaproteobacteria</taxon>
        <taxon>Burkholderiales</taxon>
        <taxon>Oxalobacteraceae</taxon>
        <taxon>Herbaspirillum</taxon>
    </lineage>
</organism>
<dbReference type="FunFam" id="1.20.1250.20:FF:000346">
    <property type="entry name" value="Transporter, major facilitator family"/>
    <property type="match status" value="1"/>
</dbReference>
<evidence type="ECO:0000256" key="5">
    <source>
        <dbReference type="SAM" id="Phobius"/>
    </source>
</evidence>
<evidence type="ECO:0000313" key="7">
    <source>
        <dbReference type="EMBL" id="QJQ03606.1"/>
    </source>
</evidence>
<feature type="transmembrane region" description="Helical" evidence="5">
    <location>
        <begin position="263"/>
        <end position="281"/>
    </location>
</feature>
<dbReference type="AlphaFoldDB" id="A0A6M3ZYR9"/>
<proteinExistence type="predicted"/>
<dbReference type="EMBL" id="CP008956">
    <property type="protein sequence ID" value="QJQ03606.1"/>
    <property type="molecule type" value="Genomic_DNA"/>
</dbReference>
<dbReference type="InterPro" id="IPR036259">
    <property type="entry name" value="MFS_trans_sf"/>
</dbReference>
<keyword evidence="2 5" id="KW-0812">Transmembrane</keyword>
<evidence type="ECO:0000256" key="2">
    <source>
        <dbReference type="ARBA" id="ARBA00022692"/>
    </source>
</evidence>
<feature type="domain" description="Major facilitator superfamily (MFS) profile" evidence="6">
    <location>
        <begin position="15"/>
        <end position="405"/>
    </location>
</feature>
<keyword evidence="3 5" id="KW-1133">Transmembrane helix</keyword>
<dbReference type="PANTHER" id="PTHR23508:SF10">
    <property type="entry name" value="CARBOXYLIC ACID TRANSPORTER PROTEIN HOMOLOG"/>
    <property type="match status" value="1"/>
</dbReference>
<feature type="transmembrane region" description="Helical" evidence="5">
    <location>
        <begin position="382"/>
        <end position="401"/>
    </location>
</feature>
<feature type="transmembrane region" description="Helical" evidence="5">
    <location>
        <begin position="53"/>
        <end position="72"/>
    </location>
</feature>
<dbReference type="Proteomes" id="UP000501648">
    <property type="component" value="Chromosome"/>
</dbReference>
<dbReference type="InterPro" id="IPR020846">
    <property type="entry name" value="MFS_dom"/>
</dbReference>
<dbReference type="FunFam" id="1.20.1250.20:FF:000253">
    <property type="entry name" value="Transporter, major facilitator family"/>
    <property type="match status" value="1"/>
</dbReference>
<evidence type="ECO:0000313" key="8">
    <source>
        <dbReference type="Proteomes" id="UP000501648"/>
    </source>
</evidence>
<dbReference type="PANTHER" id="PTHR23508">
    <property type="entry name" value="CARBOXYLIC ACID TRANSPORTER PROTEIN HOMOLOG"/>
    <property type="match status" value="1"/>
</dbReference>
<evidence type="ECO:0000256" key="4">
    <source>
        <dbReference type="ARBA" id="ARBA00023136"/>
    </source>
</evidence>
<dbReference type="InterPro" id="IPR011701">
    <property type="entry name" value="MFS"/>
</dbReference>
<dbReference type="RefSeq" id="WP_017450030.1">
    <property type="nucleotide sequence ID" value="NZ_CP008956.1"/>
</dbReference>
<feature type="transmembrane region" description="Helical" evidence="5">
    <location>
        <begin position="316"/>
        <end position="339"/>
    </location>
</feature>
<reference evidence="7 8" key="1">
    <citation type="journal article" date="2012" name="J. Bacteriol.">
        <title>Genome sequence of the pathogenic Herbaspirillum seropedicae strain Os34, isolated from rice roots.</title>
        <authorList>
            <person name="Ye W."/>
            <person name="Ye S."/>
            <person name="Liu J."/>
            <person name="Chang S."/>
            <person name="Chen M."/>
            <person name="Zhu B."/>
            <person name="Guo L."/>
            <person name="An Q."/>
        </authorList>
    </citation>
    <scope>NUCLEOTIDE SEQUENCE [LARGE SCALE GENOMIC DNA]</scope>
    <source>
        <strain evidence="7 8">Os34</strain>
    </source>
</reference>
<sequence>MFSWYRQVTAKERKTFWACFSGWALDALDVQMFSLAIPALIAAFSLSKADAGMISGATLVASAIGGWFAGALSDRYGRVKTLQITIIWFSLFTFLSAFAQSYPQLLILKALQGFGFGGEWAAGAVLMAETIRAEHRGKAMGSVQSAWAVGWGGAVLLFSVLFTLLPQEMAWRVMFVIGLLPALLVVYVRRSVPETEAFLAGQKAAAGKPAASTLLGIFRPDVLRLTIIGSLLGVGAHGGYYALMTWLPTYLKTEKHLSVLSTGGYLAVIIVAFWCGCIVSAQLLDRIGRRRTVAFFALCCVATVLCYIFLPLSDTQMLVCGFPLGFFAAGIPASLGALFNELYPSGIRGTGVGFCYNFGRVASAGFPVLVGHMSDSMPLGQAIGIDAAIAYSLVVIAVLMLPETRGRKMETGA</sequence>
<feature type="transmembrane region" description="Helical" evidence="5">
    <location>
        <begin position="84"/>
        <end position="102"/>
    </location>
</feature>